<accession>A0A8D0DXI0</accession>
<dbReference type="GO" id="GO:0045104">
    <property type="term" value="P:intermediate filament cytoskeleton organization"/>
    <property type="evidence" value="ECO:0007669"/>
    <property type="project" value="TreeGrafter"/>
</dbReference>
<reference evidence="6" key="1">
    <citation type="submission" date="2025-08" db="UniProtKB">
        <authorList>
            <consortium name="Ensembl"/>
        </authorList>
    </citation>
    <scope>IDENTIFICATION</scope>
</reference>
<keyword evidence="1" id="KW-0597">Phosphoprotein</keyword>
<evidence type="ECO:0000256" key="1">
    <source>
        <dbReference type="ARBA" id="ARBA00022553"/>
    </source>
</evidence>
<organism evidence="6 7">
    <name type="scientific">Salvator merianae</name>
    <name type="common">Argentine black and white tegu</name>
    <name type="synonym">Tupinambis merianae</name>
    <dbReference type="NCBI Taxonomy" id="96440"/>
    <lineage>
        <taxon>Eukaryota</taxon>
        <taxon>Metazoa</taxon>
        <taxon>Chordata</taxon>
        <taxon>Craniata</taxon>
        <taxon>Vertebrata</taxon>
        <taxon>Euteleostomi</taxon>
        <taxon>Lepidosauria</taxon>
        <taxon>Squamata</taxon>
        <taxon>Bifurcata</taxon>
        <taxon>Unidentata</taxon>
        <taxon>Episquamata</taxon>
        <taxon>Laterata</taxon>
        <taxon>Teiioidea</taxon>
        <taxon>Teiidae</taxon>
        <taxon>Salvator</taxon>
    </lineage>
</organism>
<reference evidence="6" key="2">
    <citation type="submission" date="2025-09" db="UniProtKB">
        <authorList>
            <consortium name="Ensembl"/>
        </authorList>
    </citation>
    <scope>IDENTIFICATION</scope>
</reference>
<dbReference type="PANTHER" id="PTHR23239:SF349">
    <property type="entry name" value="KERATIN, TYPE I CYTOSKELETAL 18"/>
    <property type="match status" value="1"/>
</dbReference>
<evidence type="ECO:0000256" key="2">
    <source>
        <dbReference type="ARBA" id="ARBA00022744"/>
    </source>
</evidence>
<dbReference type="GO" id="GO:0005198">
    <property type="term" value="F:structural molecule activity"/>
    <property type="evidence" value="ECO:0007669"/>
    <property type="project" value="InterPro"/>
</dbReference>
<feature type="domain" description="IF rod" evidence="5">
    <location>
        <begin position="63"/>
        <end position="160"/>
    </location>
</feature>
<dbReference type="InterPro" id="IPR002957">
    <property type="entry name" value="Keratin_I"/>
</dbReference>
<proteinExistence type="predicted"/>
<keyword evidence="7" id="KW-1185">Reference proteome</keyword>
<dbReference type="GeneTree" id="ENSGT00940000153309"/>
<evidence type="ECO:0000256" key="3">
    <source>
        <dbReference type="ARBA" id="ARBA00022754"/>
    </source>
</evidence>
<dbReference type="PANTHER" id="PTHR23239">
    <property type="entry name" value="INTERMEDIATE FILAMENT"/>
    <property type="match status" value="1"/>
</dbReference>
<dbReference type="PROSITE" id="PS51842">
    <property type="entry name" value="IF_ROD_2"/>
    <property type="match status" value="1"/>
</dbReference>
<evidence type="ECO:0000259" key="5">
    <source>
        <dbReference type="PROSITE" id="PS51842"/>
    </source>
</evidence>
<evidence type="ECO:0000313" key="7">
    <source>
        <dbReference type="Proteomes" id="UP000694421"/>
    </source>
</evidence>
<evidence type="ECO:0000256" key="4">
    <source>
        <dbReference type="ARBA" id="ARBA00023054"/>
    </source>
</evidence>
<name>A0A8D0DXI0_SALMN</name>
<dbReference type="Pfam" id="PF00038">
    <property type="entry name" value="Filament"/>
    <property type="match status" value="1"/>
</dbReference>
<dbReference type="SUPFAM" id="SSF64593">
    <property type="entry name" value="Intermediate filament protein, coiled coil region"/>
    <property type="match status" value="1"/>
</dbReference>
<dbReference type="InterPro" id="IPR039008">
    <property type="entry name" value="IF_rod_dom"/>
</dbReference>
<dbReference type="AlphaFoldDB" id="A0A8D0DXI0"/>
<dbReference type="Proteomes" id="UP000694421">
    <property type="component" value="Unplaced"/>
</dbReference>
<keyword evidence="2" id="KW-0416">Keratin</keyword>
<keyword evidence="3" id="KW-0403">Intermediate filament</keyword>
<protein>
    <recommendedName>
        <fullName evidence="5">IF rod domain-containing protein</fullName>
    </recommendedName>
</protein>
<evidence type="ECO:0000313" key="6">
    <source>
        <dbReference type="Ensembl" id="ENSSMRP00000023012.1"/>
    </source>
</evidence>
<dbReference type="GO" id="GO:0045095">
    <property type="term" value="C:keratin filament"/>
    <property type="evidence" value="ECO:0007669"/>
    <property type="project" value="TreeGrafter"/>
</dbReference>
<dbReference type="Ensembl" id="ENSSMRT00000026914.1">
    <property type="protein sequence ID" value="ENSSMRP00000023012.1"/>
    <property type="gene ID" value="ENSSMRG00000017860.1"/>
</dbReference>
<keyword evidence="4" id="KW-0175">Coiled coil</keyword>
<sequence length="160" mass="18186">MNSLKTSDCARNCFFMGQNISNEGARCTSERSSFHCLRPTIKGGLLWVNSSFFLSDSGVVQNKKETMQDLNNCLVSYLEKVCSLETNNQKLEVHIREYVGYSHYFDITEELKNSDQTVEDQTVEDTRNVLNIEDASLAADDFHVKSEAEKIYSSVNGKQY</sequence>